<reference evidence="5" key="1">
    <citation type="submission" date="2016-11" db="EMBL/GenBank/DDBJ databases">
        <authorList>
            <person name="Varghese N."/>
            <person name="Submissions S."/>
        </authorList>
    </citation>
    <scope>NUCLEOTIDE SEQUENCE [LARGE SCALE GENOMIC DNA]</scope>
    <source>
        <strain evidence="5">DSM 22638</strain>
    </source>
</reference>
<dbReference type="RefSeq" id="WP_073176593.1">
    <property type="nucleotide sequence ID" value="NZ_FQWL01000001.1"/>
</dbReference>
<dbReference type="InterPro" id="IPR032551">
    <property type="entry name" value="BscR_C"/>
</dbReference>
<dbReference type="AlphaFoldDB" id="A0A1M5INS2"/>
<dbReference type="PRINTS" id="PR00455">
    <property type="entry name" value="HTHTETR"/>
</dbReference>
<protein>
    <submittedName>
        <fullName evidence="4">Transcriptional regulator, TetR family</fullName>
    </submittedName>
</protein>
<sequence length="191" mass="22574">MINTTSKRAILLETSLELFVDQGIQKTSMALISEKSQVAVGTIYHHFKSKEELIEGVYLEILESLGKHIAFTHEEEQLDFKSRFDLLWRKGYDYYTQFPNRFRFHDTYSYSPLISNQLREYARGYYQVAFDLIQEGIREGMLINTNPVLIMRWLYNSLSTIIQIKLNHEFEVTEDMVSTTLEMAWKSLTYK</sequence>
<evidence type="ECO:0000256" key="2">
    <source>
        <dbReference type="PROSITE-ProRule" id="PRU00335"/>
    </source>
</evidence>
<dbReference type="OrthoDB" id="6430772at2"/>
<proteinExistence type="predicted"/>
<feature type="DNA-binding region" description="H-T-H motif" evidence="2">
    <location>
        <begin position="28"/>
        <end position="47"/>
    </location>
</feature>
<organism evidence="4 5">
    <name type="scientific">Flagellimonas flava</name>
    <dbReference type="NCBI Taxonomy" id="570519"/>
    <lineage>
        <taxon>Bacteria</taxon>
        <taxon>Pseudomonadati</taxon>
        <taxon>Bacteroidota</taxon>
        <taxon>Flavobacteriia</taxon>
        <taxon>Flavobacteriales</taxon>
        <taxon>Flavobacteriaceae</taxon>
        <taxon>Flagellimonas</taxon>
    </lineage>
</organism>
<evidence type="ECO:0000256" key="1">
    <source>
        <dbReference type="ARBA" id="ARBA00023125"/>
    </source>
</evidence>
<evidence type="ECO:0000313" key="5">
    <source>
        <dbReference type="Proteomes" id="UP000184532"/>
    </source>
</evidence>
<dbReference type="SUPFAM" id="SSF46689">
    <property type="entry name" value="Homeodomain-like"/>
    <property type="match status" value="1"/>
</dbReference>
<keyword evidence="5" id="KW-1185">Reference proteome</keyword>
<dbReference type="SUPFAM" id="SSF48498">
    <property type="entry name" value="Tetracyclin repressor-like, C-terminal domain"/>
    <property type="match status" value="1"/>
</dbReference>
<evidence type="ECO:0000313" key="4">
    <source>
        <dbReference type="EMBL" id="SHG29600.1"/>
    </source>
</evidence>
<dbReference type="PANTHER" id="PTHR43479:SF11">
    <property type="entry name" value="ACREF_ENVCD OPERON REPRESSOR-RELATED"/>
    <property type="match status" value="1"/>
</dbReference>
<dbReference type="InterPro" id="IPR023772">
    <property type="entry name" value="DNA-bd_HTH_TetR-type_CS"/>
</dbReference>
<gene>
    <name evidence="4" type="ORF">SAMN04488116_0814</name>
</gene>
<dbReference type="PROSITE" id="PS01081">
    <property type="entry name" value="HTH_TETR_1"/>
    <property type="match status" value="1"/>
</dbReference>
<dbReference type="GO" id="GO:0003677">
    <property type="term" value="F:DNA binding"/>
    <property type="evidence" value="ECO:0007669"/>
    <property type="project" value="UniProtKB-UniRule"/>
</dbReference>
<dbReference type="InterPro" id="IPR036271">
    <property type="entry name" value="Tet_transcr_reg_TetR-rel_C_sf"/>
</dbReference>
<dbReference type="Proteomes" id="UP000184532">
    <property type="component" value="Unassembled WGS sequence"/>
</dbReference>
<dbReference type="InterPro" id="IPR009057">
    <property type="entry name" value="Homeodomain-like_sf"/>
</dbReference>
<dbReference type="PANTHER" id="PTHR43479">
    <property type="entry name" value="ACREF/ENVCD OPERON REPRESSOR-RELATED"/>
    <property type="match status" value="1"/>
</dbReference>
<keyword evidence="1 2" id="KW-0238">DNA-binding</keyword>
<dbReference type="Pfam" id="PF16295">
    <property type="entry name" value="TetR_C_10"/>
    <property type="match status" value="1"/>
</dbReference>
<accession>A0A1M5INS2</accession>
<dbReference type="PROSITE" id="PS50977">
    <property type="entry name" value="HTH_TETR_2"/>
    <property type="match status" value="1"/>
</dbReference>
<dbReference type="InterPro" id="IPR001647">
    <property type="entry name" value="HTH_TetR"/>
</dbReference>
<dbReference type="EMBL" id="FQWL01000001">
    <property type="protein sequence ID" value="SHG29600.1"/>
    <property type="molecule type" value="Genomic_DNA"/>
</dbReference>
<evidence type="ECO:0000259" key="3">
    <source>
        <dbReference type="PROSITE" id="PS50977"/>
    </source>
</evidence>
<feature type="domain" description="HTH tetR-type" evidence="3">
    <location>
        <begin position="5"/>
        <end position="65"/>
    </location>
</feature>
<dbReference type="Pfam" id="PF00440">
    <property type="entry name" value="TetR_N"/>
    <property type="match status" value="1"/>
</dbReference>
<dbReference type="Gene3D" id="1.10.357.10">
    <property type="entry name" value="Tetracycline Repressor, domain 2"/>
    <property type="match status" value="1"/>
</dbReference>
<name>A0A1M5INS2_9FLAO</name>
<dbReference type="InterPro" id="IPR050624">
    <property type="entry name" value="HTH-type_Tx_Regulator"/>
</dbReference>
<dbReference type="STRING" id="570519.SAMN04488116_0814"/>